<dbReference type="Gene3D" id="3.40.50.2300">
    <property type="match status" value="1"/>
</dbReference>
<feature type="domain" description="PAS" evidence="2">
    <location>
        <begin position="127"/>
        <end position="171"/>
    </location>
</feature>
<dbReference type="InterPro" id="IPR029787">
    <property type="entry name" value="Nucleotide_cyclase"/>
</dbReference>
<dbReference type="CDD" id="cd01948">
    <property type="entry name" value="EAL"/>
    <property type="match status" value="1"/>
</dbReference>
<dbReference type="SUPFAM" id="SSF55785">
    <property type="entry name" value="PYP-like sensor domain (PAS domain)"/>
    <property type="match status" value="1"/>
</dbReference>
<dbReference type="InterPro" id="IPR000014">
    <property type="entry name" value="PAS"/>
</dbReference>
<dbReference type="NCBIfam" id="TIGR00254">
    <property type="entry name" value="GGDEF"/>
    <property type="match status" value="1"/>
</dbReference>
<dbReference type="Pfam" id="PF00563">
    <property type="entry name" value="EAL"/>
    <property type="match status" value="1"/>
</dbReference>
<feature type="domain" description="GGDEF" evidence="4">
    <location>
        <begin position="283"/>
        <end position="416"/>
    </location>
</feature>
<dbReference type="InterPro" id="IPR000160">
    <property type="entry name" value="GGDEF_dom"/>
</dbReference>
<dbReference type="Gene3D" id="3.30.450.20">
    <property type="entry name" value="PAS domain"/>
    <property type="match status" value="1"/>
</dbReference>
<reference evidence="5" key="1">
    <citation type="submission" date="2018-06" db="EMBL/GenBank/DDBJ databases">
        <authorList>
            <person name="Zhirakovskaya E."/>
        </authorList>
    </citation>
    <scope>NUCLEOTIDE SEQUENCE</scope>
</reference>
<dbReference type="InterPro" id="IPR001633">
    <property type="entry name" value="EAL_dom"/>
</dbReference>
<accession>A0A3B0ZEF2</accession>
<protein>
    <submittedName>
        <fullName evidence="5">Diguanylate cyclase/phosphodiesterase (GGDEF &amp; EAL domains) with PAS/PAC sensor(S)</fullName>
    </submittedName>
</protein>
<dbReference type="SUPFAM" id="SSF141868">
    <property type="entry name" value="EAL domain-like"/>
    <property type="match status" value="1"/>
</dbReference>
<dbReference type="Pfam" id="PF13426">
    <property type="entry name" value="PAS_9"/>
    <property type="match status" value="1"/>
</dbReference>
<dbReference type="SUPFAM" id="SSF52172">
    <property type="entry name" value="CheY-like"/>
    <property type="match status" value="1"/>
</dbReference>
<sequence>MQRNLLLVDDEQNIQSALRRALKRDGYTIHCAGSGADALTVLANHKIHVILSDQRMPGMSGSELFGEVSQRFPETIRIVLSGYADFSAVSDAINQGSIYKFLTKPWNDSLLRGHVLEAFQHYELSWHNRQLTGIFNSTMEGIMITDKNGIIQAVNPAFSEITGYSKNEAVGLTPRFLRSDKEPAERYQAMWHSLNTLGVWQGELWNQRKNGEAYPQWMTISALPNGGEQEQYVALFIDISEQKRHEACIEHQAYHDALTGLPNRRLFHDRLEQALVQAERNACSLAVLFVDLDRFKMINDTLGHNIGDQLLQAVAKRLSDTIRREDTVARPGGDEFTVLLPRVERRQDVERAVQKIVAAFQQPFTIAKQSLHISLSMGVALFPGDGETPERLMKNADSAMYRTKSDGRNGYHFYTQKMNAGAKRQLMLENDLHGALARNELVPFYQLQQDAAQNVVTGMEVLLRWQHPQHGTIMPGEFITLAEENGLIIPIGRWVLEQACQQAKVWLDAGYGDFTLAVNLSARQLQQPDLLQIVQQILQSTGLRPQNLELEITENLLLNDTERNIALLHRLHDLGIRLALDDFGTGYSSLSYLKKFPFDLLKIDQSFVRGLPDNQEDTALVDTIITMGHKLGMQVIAEGVETNEQRALLQRLGCDLIQGYLISRPVPAAQAEKLLVLSNR</sequence>
<dbReference type="CDD" id="cd01949">
    <property type="entry name" value="GGDEF"/>
    <property type="match status" value="1"/>
</dbReference>
<dbReference type="NCBIfam" id="TIGR00229">
    <property type="entry name" value="sensory_box"/>
    <property type="match status" value="1"/>
</dbReference>
<dbReference type="PROSITE" id="PS50110">
    <property type="entry name" value="RESPONSE_REGULATORY"/>
    <property type="match status" value="1"/>
</dbReference>
<evidence type="ECO:0000259" key="1">
    <source>
        <dbReference type="PROSITE" id="PS50110"/>
    </source>
</evidence>
<dbReference type="EMBL" id="UOFP01000183">
    <property type="protein sequence ID" value="VAW87400.1"/>
    <property type="molecule type" value="Genomic_DNA"/>
</dbReference>
<dbReference type="InterPro" id="IPR043128">
    <property type="entry name" value="Rev_trsase/Diguanyl_cyclase"/>
</dbReference>
<dbReference type="SMART" id="SM00052">
    <property type="entry name" value="EAL"/>
    <property type="match status" value="1"/>
</dbReference>
<dbReference type="PROSITE" id="PS50112">
    <property type="entry name" value="PAS"/>
    <property type="match status" value="1"/>
</dbReference>
<name>A0A3B0ZEF2_9ZZZZ</name>
<dbReference type="SMART" id="SM00267">
    <property type="entry name" value="GGDEF"/>
    <property type="match status" value="1"/>
</dbReference>
<feature type="domain" description="EAL" evidence="3">
    <location>
        <begin position="425"/>
        <end position="679"/>
    </location>
</feature>
<dbReference type="InterPro" id="IPR052155">
    <property type="entry name" value="Biofilm_reg_signaling"/>
</dbReference>
<dbReference type="InterPro" id="IPR001789">
    <property type="entry name" value="Sig_transdc_resp-reg_receiver"/>
</dbReference>
<dbReference type="SUPFAM" id="SSF55073">
    <property type="entry name" value="Nucleotide cyclase"/>
    <property type="match status" value="1"/>
</dbReference>
<dbReference type="Gene3D" id="3.30.70.270">
    <property type="match status" value="1"/>
</dbReference>
<dbReference type="PROSITE" id="PS50887">
    <property type="entry name" value="GGDEF"/>
    <property type="match status" value="1"/>
</dbReference>
<dbReference type="PANTHER" id="PTHR44757:SF2">
    <property type="entry name" value="BIOFILM ARCHITECTURE MAINTENANCE PROTEIN MBAA"/>
    <property type="match status" value="1"/>
</dbReference>
<dbReference type="FunFam" id="3.20.20.450:FF:000001">
    <property type="entry name" value="Cyclic di-GMP phosphodiesterase yahA"/>
    <property type="match status" value="1"/>
</dbReference>
<evidence type="ECO:0000259" key="4">
    <source>
        <dbReference type="PROSITE" id="PS50887"/>
    </source>
</evidence>
<evidence type="ECO:0000259" key="3">
    <source>
        <dbReference type="PROSITE" id="PS50883"/>
    </source>
</evidence>
<dbReference type="InterPro" id="IPR035919">
    <property type="entry name" value="EAL_sf"/>
</dbReference>
<dbReference type="Gene3D" id="3.20.20.450">
    <property type="entry name" value="EAL domain"/>
    <property type="match status" value="1"/>
</dbReference>
<feature type="domain" description="Response regulatory" evidence="1">
    <location>
        <begin position="4"/>
        <end position="119"/>
    </location>
</feature>
<evidence type="ECO:0000259" key="2">
    <source>
        <dbReference type="PROSITE" id="PS50112"/>
    </source>
</evidence>
<dbReference type="FunFam" id="3.30.70.270:FF:000001">
    <property type="entry name" value="Diguanylate cyclase domain protein"/>
    <property type="match status" value="1"/>
</dbReference>
<dbReference type="PANTHER" id="PTHR44757">
    <property type="entry name" value="DIGUANYLATE CYCLASE DGCP"/>
    <property type="match status" value="1"/>
</dbReference>
<dbReference type="Pfam" id="PF00072">
    <property type="entry name" value="Response_reg"/>
    <property type="match status" value="1"/>
</dbReference>
<dbReference type="CDD" id="cd00130">
    <property type="entry name" value="PAS"/>
    <property type="match status" value="1"/>
</dbReference>
<gene>
    <name evidence="5" type="ORF">MNBD_GAMMA18-73</name>
</gene>
<organism evidence="5">
    <name type="scientific">hydrothermal vent metagenome</name>
    <dbReference type="NCBI Taxonomy" id="652676"/>
    <lineage>
        <taxon>unclassified sequences</taxon>
        <taxon>metagenomes</taxon>
        <taxon>ecological metagenomes</taxon>
    </lineage>
</organism>
<dbReference type="SMART" id="SM00448">
    <property type="entry name" value="REC"/>
    <property type="match status" value="1"/>
</dbReference>
<dbReference type="PROSITE" id="PS50883">
    <property type="entry name" value="EAL"/>
    <property type="match status" value="1"/>
</dbReference>
<proteinExistence type="predicted"/>
<evidence type="ECO:0000313" key="5">
    <source>
        <dbReference type="EMBL" id="VAW87400.1"/>
    </source>
</evidence>
<dbReference type="Pfam" id="PF00990">
    <property type="entry name" value="GGDEF"/>
    <property type="match status" value="1"/>
</dbReference>
<dbReference type="InterPro" id="IPR035965">
    <property type="entry name" value="PAS-like_dom_sf"/>
</dbReference>
<dbReference type="CDD" id="cd17569">
    <property type="entry name" value="REC_HupR-like"/>
    <property type="match status" value="1"/>
</dbReference>
<dbReference type="SMART" id="SM00091">
    <property type="entry name" value="PAS"/>
    <property type="match status" value="1"/>
</dbReference>
<dbReference type="AlphaFoldDB" id="A0A3B0ZEF2"/>
<dbReference type="GO" id="GO:0000160">
    <property type="term" value="P:phosphorelay signal transduction system"/>
    <property type="evidence" value="ECO:0007669"/>
    <property type="project" value="InterPro"/>
</dbReference>
<dbReference type="InterPro" id="IPR011006">
    <property type="entry name" value="CheY-like_superfamily"/>
</dbReference>